<dbReference type="PROSITE" id="PS50885">
    <property type="entry name" value="HAMP"/>
    <property type="match status" value="1"/>
</dbReference>
<feature type="domain" description="Guanylate cyclase" evidence="2">
    <location>
        <begin position="294"/>
        <end position="420"/>
    </location>
</feature>
<dbReference type="SMART" id="SM00304">
    <property type="entry name" value="HAMP"/>
    <property type="match status" value="1"/>
</dbReference>
<comment type="caution">
    <text evidence="4">The sequence shown here is derived from an EMBL/GenBank/DDBJ whole genome shotgun (WGS) entry which is preliminary data.</text>
</comment>
<dbReference type="GO" id="GO:0035556">
    <property type="term" value="P:intracellular signal transduction"/>
    <property type="evidence" value="ECO:0007669"/>
    <property type="project" value="InterPro"/>
</dbReference>
<evidence type="ECO:0000313" key="4">
    <source>
        <dbReference type="EMBL" id="RFM23671.1"/>
    </source>
</evidence>
<organism evidence="4 5">
    <name type="scientific">Candidatus Thermochlorobacter aerophilus</name>
    <dbReference type="NCBI Taxonomy" id="1868324"/>
    <lineage>
        <taxon>Bacteria</taxon>
        <taxon>Pseudomonadati</taxon>
        <taxon>Chlorobiota</taxon>
        <taxon>Chlorobiia</taxon>
        <taxon>Chlorobiales</taxon>
        <taxon>Candidatus Thermochlorobacteriaceae</taxon>
        <taxon>Candidatus Thermochlorobacter</taxon>
    </lineage>
</organism>
<dbReference type="GO" id="GO:0006171">
    <property type="term" value="P:cAMP biosynthetic process"/>
    <property type="evidence" value="ECO:0007669"/>
    <property type="project" value="TreeGrafter"/>
</dbReference>
<dbReference type="SUPFAM" id="SSF55073">
    <property type="entry name" value="Nucleotide cyclase"/>
    <property type="match status" value="1"/>
</dbReference>
<feature type="transmembrane region" description="Helical" evidence="1">
    <location>
        <begin position="193"/>
        <end position="215"/>
    </location>
</feature>
<reference evidence="4 5" key="1">
    <citation type="journal article" date="2011" name="ISME J.">
        <title>Community ecology of hot spring cyanobacterial mats: predominant populations and their functional potential.</title>
        <authorList>
            <person name="Klatt C.G."/>
            <person name="Wood J.M."/>
            <person name="Rusch D.B."/>
            <person name="Bateson M.M."/>
            <person name="Hamamura N."/>
            <person name="Heidelberg J.F."/>
            <person name="Grossman A.R."/>
            <person name="Bhaya D."/>
            <person name="Cohan F.M."/>
            <person name="Kuhl M."/>
            <person name="Bryant D.A."/>
            <person name="Ward D.M."/>
        </authorList>
    </citation>
    <scope>NUCLEOTIDE SEQUENCE [LARGE SCALE GENOMIC DNA]</scope>
    <source>
        <strain evidence="4">OS</strain>
    </source>
</reference>
<dbReference type="SMART" id="SM00044">
    <property type="entry name" value="CYCc"/>
    <property type="match status" value="1"/>
</dbReference>
<feature type="domain" description="HAMP" evidence="3">
    <location>
        <begin position="212"/>
        <end position="263"/>
    </location>
</feature>
<accession>A0A395LZ17</accession>
<gene>
    <name evidence="4" type="ORF">D0433_09895</name>
</gene>
<dbReference type="PROSITE" id="PS50125">
    <property type="entry name" value="GUANYLATE_CYCLASE_2"/>
    <property type="match status" value="1"/>
</dbReference>
<dbReference type="GO" id="GO:0004016">
    <property type="term" value="F:adenylate cyclase activity"/>
    <property type="evidence" value="ECO:0007669"/>
    <property type="project" value="UniProtKB-ARBA"/>
</dbReference>
<evidence type="ECO:0000313" key="5">
    <source>
        <dbReference type="Proteomes" id="UP000266389"/>
    </source>
</evidence>
<dbReference type="InterPro" id="IPR001054">
    <property type="entry name" value="A/G_cyclase"/>
</dbReference>
<dbReference type="Proteomes" id="UP000266389">
    <property type="component" value="Unassembled WGS sequence"/>
</dbReference>
<evidence type="ECO:0000256" key="1">
    <source>
        <dbReference type="SAM" id="Phobius"/>
    </source>
</evidence>
<proteinExistence type="predicted"/>
<dbReference type="InterPro" id="IPR003660">
    <property type="entry name" value="HAMP_dom"/>
</dbReference>
<dbReference type="GO" id="GO:0016020">
    <property type="term" value="C:membrane"/>
    <property type="evidence" value="ECO:0007669"/>
    <property type="project" value="InterPro"/>
</dbReference>
<dbReference type="PANTHER" id="PTHR43081:SF1">
    <property type="entry name" value="ADENYLATE CYCLASE, TERMINAL-DIFFERENTIATION SPECIFIC"/>
    <property type="match status" value="1"/>
</dbReference>
<dbReference type="InterPro" id="IPR050697">
    <property type="entry name" value="Adenylyl/Guanylyl_Cyclase_3/4"/>
</dbReference>
<evidence type="ECO:0000259" key="2">
    <source>
        <dbReference type="PROSITE" id="PS50125"/>
    </source>
</evidence>
<protein>
    <submittedName>
        <fullName evidence="4">Adenylate/guanylate cyclase domain-containing protein</fullName>
    </submittedName>
</protein>
<dbReference type="AlphaFoldDB" id="A0A395LZ17"/>
<dbReference type="Pfam" id="PF00672">
    <property type="entry name" value="HAMP"/>
    <property type="match status" value="1"/>
</dbReference>
<dbReference type="Gene3D" id="6.10.340.10">
    <property type="match status" value="1"/>
</dbReference>
<feature type="transmembrane region" description="Helical" evidence="1">
    <location>
        <begin position="21"/>
        <end position="41"/>
    </location>
</feature>
<keyword evidence="1" id="KW-0472">Membrane</keyword>
<dbReference type="EMBL" id="PHFL01000060">
    <property type="protein sequence ID" value="RFM23671.1"/>
    <property type="molecule type" value="Genomic_DNA"/>
</dbReference>
<sequence length="482" mass="54774">MEQRQSNKWLKTLRLTLQRKYTLTFSLIFLGVIIYLISSLLSEEERDFVDYANENFKTIFLTINAMGEEAMSVGSRDRLALKTVIKSIFESEIKGLEKIFFVRYNPQKDEYRYFVYYDKAGQDFTDSLVSAAEISTIEERAAKFQVIENGRVYLTQKVVYKTPIKDVFLGYSQLVFSYDHISKVIAKRRQDHLTLGMLCFLLSLVIISIVTALLIRRIKLLNEATREVSQGKLDTVPVKGSDEIAELTHSYNEMILGLRERLLMSRYVSQSTIGLIRQKRMEDIDLGGSREHLCIFFSDIRGFTKFSEQHDAQKVVIYLNHLLNMQVQLIREHGGDIDKFVGDEVMAIFTGEEKEARAIEAAIAVQRRMSQLVSEDTLFSELRVGIGINTGEVVVGNIGSRDRMDYTAIGDVVNTAARLCSAAEAGEIIVTEDVKTKLPKSIALDGPFNLPLKNKSSNINLYKVIYDQVKRNVPLHQDGVVA</sequence>
<evidence type="ECO:0000259" key="3">
    <source>
        <dbReference type="PROSITE" id="PS50885"/>
    </source>
</evidence>
<dbReference type="InterPro" id="IPR029787">
    <property type="entry name" value="Nucleotide_cyclase"/>
</dbReference>
<dbReference type="SUPFAM" id="SSF158472">
    <property type="entry name" value="HAMP domain-like"/>
    <property type="match status" value="1"/>
</dbReference>
<dbReference type="PANTHER" id="PTHR43081">
    <property type="entry name" value="ADENYLATE CYCLASE, TERMINAL-DIFFERENTIATION SPECIFIC-RELATED"/>
    <property type="match status" value="1"/>
</dbReference>
<dbReference type="Pfam" id="PF00211">
    <property type="entry name" value="Guanylate_cyc"/>
    <property type="match status" value="1"/>
</dbReference>
<name>A0A395LZ17_9BACT</name>
<dbReference type="Gene3D" id="3.30.70.1230">
    <property type="entry name" value="Nucleotide cyclase"/>
    <property type="match status" value="1"/>
</dbReference>
<keyword evidence="1" id="KW-0812">Transmembrane</keyword>
<dbReference type="CDD" id="cd07302">
    <property type="entry name" value="CHD"/>
    <property type="match status" value="1"/>
</dbReference>
<dbReference type="CDD" id="cd06225">
    <property type="entry name" value="HAMP"/>
    <property type="match status" value="1"/>
</dbReference>
<keyword evidence="1" id="KW-1133">Transmembrane helix</keyword>